<sequence>MTLEQRRRTDAAPNPSKGKENASVFLTDGATDEFEFGGSLGALGLMVGFPLLMWYMWIGATYYGGRLPLPDADQTWLEFGHHLCALVYDGAYPTAKACLYATLAVAAALHITRIFPLYTVIDEFGSIMSVAILSGFLNSFIVYFQAILRGRTHRLSGSPIYDFFVGAELNPRIVAQWQRDNTKHMVTWPQKSFFLVAAHFLYANACGKAEQMIITSWDMYYEKLGFMLTFWNMAGVPFTYCHCALYMAHHHPSEYRWSYPAILFLAVLYIFFYWVWDSSNGQKNAFRHEEKGQLVKRNTWPQVPWQAVTNPRTIETNTGDSIMIDSWFAFVRKPNYVADMFFSMSWGLLTGFKSPFPWFYFVFFMGMIIHRTIRDTARCRRKYGEAWKRYEREVPYIFIPVLHFCYLLVFTNTNSVIPTILGWAYRLFCVTGIEFIYGYIALRVVTIVPATADDLQHAAPAKQYKWNALNASSCGRFSNRHTTREAQSSPQKRARTKVTMGFEQRGRDAPRGLVRIADEGGGGALVIQRICIGDDLNFRNIRSTIPLTSRHGVTLCRQAEPHCSRWRSAFSDLEDADQALLRPIINQGNASSELLDDILRAIHVRKEDSIKRRWRVKINGRHIVIREVLDKLSKCVSKFLTIGDILIQIDPVHAAAPWAVVRLVMQTAVSDFETYGFVLNSVERLVHLISISSIFEYQYLRAEHRGFDYYDNLSQAVMRLYTLILAYLCTVLRYYQLGTATRHLKSMVTSKASMEQRYEPIDSAPVTVDRLAKLADAEKTNTVLQEVNAASRGLQHNSRLAQDIEQFLHELKAPISKVMTDLESINDGLEREMRIKILKAISAIPYPHHHKAARKGRLDGSGLWLFKKTAFQHWQNESTSSVLWLHGITGSGKTKLTSLVVDTLLGDTKVAYFYCMRSPAEPCRGQCDKILASIVRQLASFKPATPILPPALEHYQEAIDGITDFEDHAWSTEECHAVLQTLIPLYPAVAIVIDALDEVQYEERRQLLHVLERLMQVLICPLKIFISSRDDRDIVLQLQNSPNIYIDASDNQEDIDSFMFRWVELQIQSLLPIKVAGDILARLGALPPTLEDSYSEIYRRILESGSHASQLAVFIFTWLLYANRPTPVSVLAVIASTMLRMGGTNENAAQQEELGQTTIGEILDVCENLVVLRDGLLHFAHLSVRDFLESLPGRKANGMAREQGNSSIATACLQYLLFAIERGSKEISLKNGQVSLSDPSFYVVSTETVSIVVQDENGTRLLDALDKREGHPQSVARASRKRRMKENADLTQAQKWANQVAMNLVDEHGPQAMFFAASFWPKYVSGCGRLRSEEPLRSLIRKLLINESDSSTVSLQFEIWNAIKHRIRHYGLFTSETFDPPSPIWTPIWHQWPETAKIIYESNYYDGINDRVVTALDTNDTCAALTPLGFAVSKRHDGAMISTILESYRGTSIAPESGSSSVHLLLIAIENDRSDIVSMLVRNEYGRLLEKVHALRAAAKRGSVSTISALIENHPEILKEGFLSASKIACRHGHLDIVELLLRGTDVESPSDCQELLNSALTNAHGEIAGYLLKRFPPKDFFDAHYLTNALTAAVQDNQRKCVQVLLENGARPDHTALARFIKHGAPEASLGMINAGCNVNGHYFIDRSTPLHLAASSGLGEVMFQLLARGADPALLDRTRRTPLHIAAMFGRKDCTSMLLEHKWIDVVAEDQYDKMALDYAEDRGHNEVATEIRSHMEKLLATLQEEARYRRMVSAVTTRLMH</sequence>
<evidence type="ECO:0000313" key="2">
    <source>
        <dbReference type="Proteomes" id="UP001148737"/>
    </source>
</evidence>
<organism evidence="1 2">
    <name type="scientific">Lecanicillium saksenae</name>
    <dbReference type="NCBI Taxonomy" id="468837"/>
    <lineage>
        <taxon>Eukaryota</taxon>
        <taxon>Fungi</taxon>
        <taxon>Dikarya</taxon>
        <taxon>Ascomycota</taxon>
        <taxon>Pezizomycotina</taxon>
        <taxon>Sordariomycetes</taxon>
        <taxon>Hypocreomycetidae</taxon>
        <taxon>Hypocreales</taxon>
        <taxon>Cordycipitaceae</taxon>
        <taxon>Lecanicillium</taxon>
    </lineage>
</organism>
<protein>
    <submittedName>
        <fullName evidence="1">Uncharacterized protein</fullName>
    </submittedName>
</protein>
<dbReference type="Proteomes" id="UP001148737">
    <property type="component" value="Unassembled WGS sequence"/>
</dbReference>
<keyword evidence="2" id="KW-1185">Reference proteome</keyword>
<evidence type="ECO:0000313" key="1">
    <source>
        <dbReference type="EMBL" id="KAJ3492943.1"/>
    </source>
</evidence>
<comment type="caution">
    <text evidence="1">The sequence shown here is derived from an EMBL/GenBank/DDBJ whole genome shotgun (WGS) entry which is preliminary data.</text>
</comment>
<proteinExistence type="predicted"/>
<gene>
    <name evidence="1" type="ORF">NLG97_g5047</name>
</gene>
<name>A0ACC1QTL7_9HYPO</name>
<accession>A0ACC1QTL7</accession>
<reference evidence="1" key="1">
    <citation type="submission" date="2022-07" db="EMBL/GenBank/DDBJ databases">
        <title>Genome Sequence of Lecanicillium saksenae.</title>
        <authorList>
            <person name="Buettner E."/>
        </authorList>
    </citation>
    <scope>NUCLEOTIDE SEQUENCE</scope>
    <source>
        <strain evidence="1">VT-O1</strain>
    </source>
</reference>
<dbReference type="EMBL" id="JANAKD010000542">
    <property type="protein sequence ID" value="KAJ3492943.1"/>
    <property type="molecule type" value="Genomic_DNA"/>
</dbReference>